<reference evidence="2" key="1">
    <citation type="submission" date="2021-03" db="EMBL/GenBank/DDBJ databases">
        <authorList>
            <person name="Tagirdzhanova G."/>
        </authorList>
    </citation>
    <scope>NUCLEOTIDE SEQUENCE</scope>
</reference>
<accession>A0A8H3F1Z1</accession>
<evidence type="ECO:0000256" key="1">
    <source>
        <dbReference type="SAM" id="SignalP"/>
    </source>
</evidence>
<proteinExistence type="predicted"/>
<dbReference type="Proteomes" id="UP000664169">
    <property type="component" value="Unassembled WGS sequence"/>
</dbReference>
<sequence>MMFKISVLVAALVTLANTSGPQKTTPFTSTSTPATTTTYSSVFSRPTYFNVIARNSDTKYDGKMLMGTDQSFSNMTFGNLPSDFYPSSKIYLSGTNKSPRLKATDGYQMWAGYHGGDQSTSTVDNTQAWCFFGGAEFSLYGYNLVLCSAVQKSSGKFHLACSLKASDGKVVYRKAMINQYGELSLLPLSSALPKGFSFVELEIQTLQGPAPTSLPPCCP</sequence>
<feature type="chain" id="PRO_5034384828" evidence="1">
    <location>
        <begin position="19"/>
        <end position="219"/>
    </location>
</feature>
<dbReference type="AlphaFoldDB" id="A0A8H3F1Z1"/>
<gene>
    <name evidence="2" type="ORF">GOMPHAMPRED_000791</name>
</gene>
<dbReference type="EMBL" id="CAJPDQ010000010">
    <property type="protein sequence ID" value="CAF9915554.1"/>
    <property type="molecule type" value="Genomic_DNA"/>
</dbReference>
<feature type="signal peptide" evidence="1">
    <location>
        <begin position="1"/>
        <end position="18"/>
    </location>
</feature>
<evidence type="ECO:0000313" key="3">
    <source>
        <dbReference type="Proteomes" id="UP000664169"/>
    </source>
</evidence>
<organism evidence="2 3">
    <name type="scientific">Gomphillus americanus</name>
    <dbReference type="NCBI Taxonomy" id="1940652"/>
    <lineage>
        <taxon>Eukaryota</taxon>
        <taxon>Fungi</taxon>
        <taxon>Dikarya</taxon>
        <taxon>Ascomycota</taxon>
        <taxon>Pezizomycotina</taxon>
        <taxon>Lecanoromycetes</taxon>
        <taxon>OSLEUM clade</taxon>
        <taxon>Ostropomycetidae</taxon>
        <taxon>Ostropales</taxon>
        <taxon>Graphidaceae</taxon>
        <taxon>Gomphilloideae</taxon>
        <taxon>Gomphillus</taxon>
    </lineage>
</organism>
<keyword evidence="3" id="KW-1185">Reference proteome</keyword>
<evidence type="ECO:0000313" key="2">
    <source>
        <dbReference type="EMBL" id="CAF9915554.1"/>
    </source>
</evidence>
<protein>
    <submittedName>
        <fullName evidence="2">Uncharacterized protein</fullName>
    </submittedName>
</protein>
<comment type="caution">
    <text evidence="2">The sequence shown here is derived from an EMBL/GenBank/DDBJ whole genome shotgun (WGS) entry which is preliminary data.</text>
</comment>
<name>A0A8H3F1Z1_9LECA</name>
<keyword evidence="1" id="KW-0732">Signal</keyword>